<organism evidence="3 4">
    <name type="scientific">Roseateles aquatilis</name>
    <dbReference type="NCBI Taxonomy" id="431061"/>
    <lineage>
        <taxon>Bacteria</taxon>
        <taxon>Pseudomonadati</taxon>
        <taxon>Pseudomonadota</taxon>
        <taxon>Betaproteobacteria</taxon>
        <taxon>Burkholderiales</taxon>
        <taxon>Sphaerotilaceae</taxon>
        <taxon>Roseateles</taxon>
    </lineage>
</organism>
<dbReference type="Gene3D" id="3.40.710.10">
    <property type="entry name" value="DD-peptidase/beta-lactamase superfamily"/>
    <property type="match status" value="1"/>
</dbReference>
<dbReference type="PANTHER" id="PTHR43283:SF3">
    <property type="entry name" value="BETA-LACTAMASE FAMILY PROTEIN (AFU_ORTHOLOGUE AFUA_5G07500)"/>
    <property type="match status" value="1"/>
</dbReference>
<gene>
    <name evidence="3" type="ORF">CDN99_24085</name>
</gene>
<dbReference type="InterPro" id="IPR001466">
    <property type="entry name" value="Beta-lactam-related"/>
</dbReference>
<dbReference type="InterPro" id="IPR006311">
    <property type="entry name" value="TAT_signal"/>
</dbReference>
<name>A0A246IVX2_9BURK</name>
<proteinExistence type="predicted"/>
<protein>
    <recommendedName>
        <fullName evidence="2">Beta-lactamase-related domain-containing protein</fullName>
    </recommendedName>
</protein>
<keyword evidence="1" id="KW-0732">Signal</keyword>
<comment type="caution">
    <text evidence="3">The sequence shown here is derived from an EMBL/GenBank/DDBJ whole genome shotgun (WGS) entry which is preliminary data.</text>
</comment>
<evidence type="ECO:0000313" key="4">
    <source>
        <dbReference type="Proteomes" id="UP000197468"/>
    </source>
</evidence>
<dbReference type="Pfam" id="PF00144">
    <property type="entry name" value="Beta-lactamase"/>
    <property type="match status" value="1"/>
</dbReference>
<dbReference type="PROSITE" id="PS51318">
    <property type="entry name" value="TAT"/>
    <property type="match status" value="1"/>
</dbReference>
<dbReference type="Proteomes" id="UP000197468">
    <property type="component" value="Unassembled WGS sequence"/>
</dbReference>
<evidence type="ECO:0000259" key="2">
    <source>
        <dbReference type="Pfam" id="PF00144"/>
    </source>
</evidence>
<dbReference type="InterPro" id="IPR050789">
    <property type="entry name" value="Diverse_Enzym_Activities"/>
</dbReference>
<feature type="signal peptide" evidence="1">
    <location>
        <begin position="1"/>
        <end position="21"/>
    </location>
</feature>
<dbReference type="EMBL" id="NIOF01000016">
    <property type="protein sequence ID" value="OWQ84378.1"/>
    <property type="molecule type" value="Genomic_DNA"/>
</dbReference>
<sequence length="409" mass="44477">MTQAPSRRHVLGMALAAPALAAATAAPNDVRLQTGASTSALSARRIEQTLQRMVAEGRVAGVSAVVWQGGAERYFGAFGLADREARRPMARDTLARIWSMTKPVASVALMRLWDAGRFRLEDPLALYLPEFKAMRVHADDGAGERPAERPILVRDVLLHTAGLTYAMLDGPADRAFRAADPLATSPDLAAFSRAVAALPLRHEPGTAWHYGTSTDIVARLVEVLAGEPFDAHVRRHILRPLGMRETDWTQPAALKDRMAATYQFPDGQPPRREPDLPFTFASGGAGLIAPIDDYLRFARMLLNEGTLDGVRVLRPATVRLMLVDHLDPAITQRHFHANPNVGFGFGGSVRTAPAAADEAPGAVGEFSWGGAASTLFWVDPANRLAVVFFVQKMPFDEALHRDLRRAVYG</sequence>
<feature type="domain" description="Beta-lactamase-related" evidence="2">
    <location>
        <begin position="47"/>
        <end position="405"/>
    </location>
</feature>
<dbReference type="InterPro" id="IPR012338">
    <property type="entry name" value="Beta-lactam/transpept-like"/>
</dbReference>
<dbReference type="RefSeq" id="WP_088387598.1">
    <property type="nucleotide sequence ID" value="NZ_NIOF01000016.1"/>
</dbReference>
<accession>A0A246IVX2</accession>
<keyword evidence="4" id="KW-1185">Reference proteome</keyword>
<dbReference type="SUPFAM" id="SSF56601">
    <property type="entry name" value="beta-lactamase/transpeptidase-like"/>
    <property type="match status" value="1"/>
</dbReference>
<dbReference type="AlphaFoldDB" id="A0A246IVX2"/>
<dbReference type="PANTHER" id="PTHR43283">
    <property type="entry name" value="BETA-LACTAMASE-RELATED"/>
    <property type="match status" value="1"/>
</dbReference>
<dbReference type="OrthoDB" id="9801061at2"/>
<reference evidence="3 4" key="1">
    <citation type="journal article" date="2008" name="Int. J. Syst. Evol. Microbiol.">
        <title>Description of Roseateles aquatilis sp. nov. and Roseateles terrae sp. nov., in the class Betaproteobacteria, and emended description of the genus Roseateles.</title>
        <authorList>
            <person name="Gomila M."/>
            <person name="Bowien B."/>
            <person name="Falsen E."/>
            <person name="Moore E.R."/>
            <person name="Lalucat J."/>
        </authorList>
    </citation>
    <scope>NUCLEOTIDE SEQUENCE [LARGE SCALE GENOMIC DNA]</scope>
    <source>
        <strain evidence="3 4">CCUG 48205</strain>
    </source>
</reference>
<evidence type="ECO:0000256" key="1">
    <source>
        <dbReference type="SAM" id="SignalP"/>
    </source>
</evidence>
<feature type="chain" id="PRO_5012535069" description="Beta-lactamase-related domain-containing protein" evidence="1">
    <location>
        <begin position="22"/>
        <end position="409"/>
    </location>
</feature>
<evidence type="ECO:0000313" key="3">
    <source>
        <dbReference type="EMBL" id="OWQ84378.1"/>
    </source>
</evidence>